<evidence type="ECO:0000256" key="10">
    <source>
        <dbReference type="SAM" id="Phobius"/>
    </source>
</evidence>
<keyword evidence="14" id="KW-1185">Reference proteome</keyword>
<reference evidence="13" key="1">
    <citation type="submission" date="2020-12" db="EMBL/GenBank/DDBJ databases">
        <title>Clostridium thailandense sp. nov., a novel acetogenic bacterium isolated from peat land soil in Thailand.</title>
        <authorList>
            <person name="Chaikitkaew S."/>
            <person name="Birkeland N.K."/>
        </authorList>
    </citation>
    <scope>NUCLEOTIDE SEQUENCE</scope>
    <source>
        <strain evidence="13">DSM 17425</strain>
    </source>
</reference>
<evidence type="ECO:0000256" key="8">
    <source>
        <dbReference type="PROSITE-ProRule" id="PRU00703"/>
    </source>
</evidence>
<dbReference type="InterPro" id="IPR044751">
    <property type="entry name" value="Ion_transp-like_CBS"/>
</dbReference>
<comment type="similarity">
    <text evidence="2">Belongs to the UPF0053 family.</text>
</comment>
<keyword evidence="4" id="KW-0677">Repeat</keyword>
<keyword evidence="6 8" id="KW-0129">CBS domain</keyword>
<dbReference type="Pfam" id="PF01595">
    <property type="entry name" value="CNNM"/>
    <property type="match status" value="1"/>
</dbReference>
<feature type="transmembrane region" description="Helical" evidence="10">
    <location>
        <begin position="64"/>
        <end position="86"/>
    </location>
</feature>
<dbReference type="PROSITE" id="PS51371">
    <property type="entry name" value="CBS"/>
    <property type="match status" value="2"/>
</dbReference>
<dbReference type="PANTHER" id="PTHR22777">
    <property type="entry name" value="HEMOLYSIN-RELATED"/>
    <property type="match status" value="1"/>
</dbReference>
<keyword evidence="5 9" id="KW-1133">Transmembrane helix</keyword>
<dbReference type="PANTHER" id="PTHR22777:SF17">
    <property type="entry name" value="UPF0053 PROTEIN SLL0260"/>
    <property type="match status" value="1"/>
</dbReference>
<proteinExistence type="inferred from homology"/>
<evidence type="ECO:0000256" key="7">
    <source>
        <dbReference type="ARBA" id="ARBA00023136"/>
    </source>
</evidence>
<gene>
    <name evidence="13" type="ORF">I6U51_02365</name>
</gene>
<feature type="domain" description="CBS" evidence="11">
    <location>
        <begin position="289"/>
        <end position="346"/>
    </location>
</feature>
<evidence type="ECO:0000256" key="4">
    <source>
        <dbReference type="ARBA" id="ARBA00022737"/>
    </source>
</evidence>
<dbReference type="CDD" id="cd04590">
    <property type="entry name" value="CBS_pair_CorC_HlyC_assoc"/>
    <property type="match status" value="1"/>
</dbReference>
<dbReference type="InterPro" id="IPR036318">
    <property type="entry name" value="FAD-bd_PCMH-like_sf"/>
</dbReference>
<dbReference type="SUPFAM" id="SSF54631">
    <property type="entry name" value="CBS-domain pair"/>
    <property type="match status" value="1"/>
</dbReference>
<evidence type="ECO:0000259" key="12">
    <source>
        <dbReference type="PROSITE" id="PS51846"/>
    </source>
</evidence>
<dbReference type="InterPro" id="IPR002550">
    <property type="entry name" value="CNNM"/>
</dbReference>
<dbReference type="GO" id="GO:0005886">
    <property type="term" value="C:plasma membrane"/>
    <property type="evidence" value="ECO:0007669"/>
    <property type="project" value="TreeGrafter"/>
</dbReference>
<dbReference type="Proteomes" id="UP000622687">
    <property type="component" value="Unassembled WGS sequence"/>
</dbReference>
<evidence type="ECO:0000313" key="13">
    <source>
        <dbReference type="EMBL" id="MBI6871549.1"/>
    </source>
</evidence>
<evidence type="ECO:0000256" key="6">
    <source>
        <dbReference type="ARBA" id="ARBA00023122"/>
    </source>
</evidence>
<dbReference type="SMART" id="SM01091">
    <property type="entry name" value="CorC_HlyC"/>
    <property type="match status" value="1"/>
</dbReference>
<sequence>MDNGPSSILLELLLILVLVLINAFFAASEMAIVSLNKNKVNHLAEEGNVKAKYLLKLLNEPSKFLATIQVGITLAGFLASASAATNISKHLSNVLNKFSIPGSNEISVVVITVLLSYVTLVFGELFPKRIALQKSEQIAMFAIKPILFVSKITSPFVKMLTASTNILVKIFGMNLDNLEEKVSEEEIRSMIKVGEENGVINEIEKDMIDSIFKFDDTLAKEIMTPRINVFALELGTPIDELLNQISEEQYSRIPIYENDIDNIIGVLYMKDLFIQLKNKDIENINIKTLLRQPHFVPETKNIDALFRELQSTNNHMAILIDEYGGFSGIVTIEDLIEEIMGNIFDEYDENTDYIKKIDSNTYLINGLIPIDEVNESLNINLPSDDIDTIGGFVVTLLGTIPKDDDDSTIEYDNLKFKIEKVNEKRIEELKVYIG</sequence>
<protein>
    <submittedName>
        <fullName evidence="13">HlyC/CorC family transporter</fullName>
    </submittedName>
</protein>
<comment type="subcellular location">
    <subcellularLocation>
        <location evidence="1">Membrane</location>
        <topology evidence="1">Multi-pass membrane protein</topology>
    </subcellularLocation>
</comment>
<keyword evidence="3 9" id="KW-0812">Transmembrane</keyword>
<evidence type="ECO:0000256" key="5">
    <source>
        <dbReference type="ARBA" id="ARBA00022989"/>
    </source>
</evidence>
<evidence type="ECO:0000256" key="3">
    <source>
        <dbReference type="ARBA" id="ARBA00022692"/>
    </source>
</evidence>
<dbReference type="FunFam" id="3.10.580.10:FF:000002">
    <property type="entry name" value="Magnesium/cobalt efflux protein CorC"/>
    <property type="match status" value="1"/>
</dbReference>
<evidence type="ECO:0000256" key="1">
    <source>
        <dbReference type="ARBA" id="ARBA00004141"/>
    </source>
</evidence>
<feature type="transmembrane region" description="Helical" evidence="10">
    <location>
        <begin position="12"/>
        <end position="33"/>
    </location>
</feature>
<dbReference type="GO" id="GO:0050660">
    <property type="term" value="F:flavin adenine dinucleotide binding"/>
    <property type="evidence" value="ECO:0007669"/>
    <property type="project" value="InterPro"/>
</dbReference>
<dbReference type="Gene3D" id="3.30.465.10">
    <property type="match status" value="1"/>
</dbReference>
<dbReference type="AlphaFoldDB" id="A0A934HTE6"/>
<dbReference type="Gene3D" id="3.10.580.10">
    <property type="entry name" value="CBS-domain"/>
    <property type="match status" value="1"/>
</dbReference>
<feature type="transmembrane region" description="Helical" evidence="10">
    <location>
        <begin position="106"/>
        <end position="126"/>
    </location>
</feature>
<evidence type="ECO:0000256" key="2">
    <source>
        <dbReference type="ARBA" id="ARBA00006337"/>
    </source>
</evidence>
<dbReference type="Pfam" id="PF00571">
    <property type="entry name" value="CBS"/>
    <property type="match status" value="2"/>
</dbReference>
<dbReference type="Pfam" id="PF03471">
    <property type="entry name" value="CorC_HlyC"/>
    <property type="match status" value="1"/>
</dbReference>
<evidence type="ECO:0000256" key="9">
    <source>
        <dbReference type="PROSITE-ProRule" id="PRU01193"/>
    </source>
</evidence>
<dbReference type="PROSITE" id="PS51846">
    <property type="entry name" value="CNNM"/>
    <property type="match status" value="1"/>
</dbReference>
<dbReference type="InterPro" id="IPR005170">
    <property type="entry name" value="Transptr-assoc_dom"/>
</dbReference>
<dbReference type="InterPro" id="IPR000644">
    <property type="entry name" value="CBS_dom"/>
</dbReference>
<evidence type="ECO:0000313" key="14">
    <source>
        <dbReference type="Proteomes" id="UP000622687"/>
    </source>
</evidence>
<feature type="domain" description="CBS" evidence="11">
    <location>
        <begin position="223"/>
        <end position="283"/>
    </location>
</feature>
<dbReference type="EMBL" id="JAEEGB010000003">
    <property type="protein sequence ID" value="MBI6871549.1"/>
    <property type="molecule type" value="Genomic_DNA"/>
</dbReference>
<organism evidence="13 14">
    <name type="scientific">Clostridium aciditolerans</name>
    <dbReference type="NCBI Taxonomy" id="339861"/>
    <lineage>
        <taxon>Bacteria</taxon>
        <taxon>Bacillati</taxon>
        <taxon>Bacillota</taxon>
        <taxon>Clostridia</taxon>
        <taxon>Eubacteriales</taxon>
        <taxon>Clostridiaceae</taxon>
        <taxon>Clostridium</taxon>
    </lineage>
</organism>
<dbReference type="InterPro" id="IPR046342">
    <property type="entry name" value="CBS_dom_sf"/>
</dbReference>
<dbReference type="RefSeq" id="WP_211140994.1">
    <property type="nucleotide sequence ID" value="NZ_JAEEGB010000003.1"/>
</dbReference>
<comment type="caution">
    <text evidence="13">The sequence shown here is derived from an EMBL/GenBank/DDBJ whole genome shotgun (WGS) entry which is preliminary data.</text>
</comment>
<evidence type="ECO:0000259" key="11">
    <source>
        <dbReference type="PROSITE" id="PS51371"/>
    </source>
</evidence>
<name>A0A934HTE6_9CLOT</name>
<accession>A0A934HTE6</accession>
<dbReference type="InterPro" id="IPR016169">
    <property type="entry name" value="FAD-bd_PCMH_sub2"/>
</dbReference>
<dbReference type="SUPFAM" id="SSF56176">
    <property type="entry name" value="FAD-binding/transporter-associated domain-like"/>
    <property type="match status" value="1"/>
</dbReference>
<feature type="domain" description="CNNM transmembrane" evidence="12">
    <location>
        <begin position="4"/>
        <end position="204"/>
    </location>
</feature>
<keyword evidence="7 9" id="KW-0472">Membrane</keyword>